<name>W3WUT4_PESFW</name>
<proteinExistence type="inferred from homology"/>
<sequence>MTSSDIPTCRWGIITTGLISSWFVGDLVMPRTDAKANHIIQAIGSSSLGKSKDFAEKLLKDTEAKPALYGSYEEVYQDPNVDCIYIGSPHGFHKRDCLNAIAAGKNVLCEKAFTLNAKEAKEVFAAAKAKGVYIAEAMWLRHRPLVADLRKLLYKDKAIGNVFRTTSDFQMYLDIAGLPSTSRYKDVSLGAGSLLDIGIYPLTWAILTLEADAPAQREMPTIKAAQSFVDGIEVTTTILLHHPSTDRQAIVTSSTERAYGATPASSNTIATIDGTDGFVEVEGHVPSHPRSFTVYPKWTGDEKPKGKKYDYQRPQQGFIYEADNTALDLAAGKKESSIMPWSETIRVLEIMDEVRRQGGTKYPVD</sequence>
<evidence type="ECO:0000256" key="2">
    <source>
        <dbReference type="ARBA" id="ARBA00023002"/>
    </source>
</evidence>
<dbReference type="eggNOG" id="KOG2741">
    <property type="taxonomic scope" value="Eukaryota"/>
</dbReference>
<dbReference type="InterPro" id="IPR036291">
    <property type="entry name" value="NAD(P)-bd_dom_sf"/>
</dbReference>
<dbReference type="EMBL" id="KI912117">
    <property type="protein sequence ID" value="ETS76621.1"/>
    <property type="molecule type" value="Genomic_DNA"/>
</dbReference>
<dbReference type="RefSeq" id="XP_007838780.1">
    <property type="nucleotide sequence ID" value="XM_007840589.1"/>
</dbReference>
<feature type="domain" description="Gfo/Idh/MocA-like oxidoreductase N-terminal" evidence="6">
    <location>
        <begin position="10"/>
        <end position="134"/>
    </location>
</feature>
<reference evidence="9" key="1">
    <citation type="journal article" date="2015" name="BMC Genomics">
        <title>Genomic and transcriptomic analysis of the endophytic fungus Pestalotiopsis fici reveals its lifestyle and high potential for synthesis of natural products.</title>
        <authorList>
            <person name="Wang X."/>
            <person name="Zhang X."/>
            <person name="Liu L."/>
            <person name="Xiang M."/>
            <person name="Wang W."/>
            <person name="Sun X."/>
            <person name="Che Y."/>
            <person name="Guo L."/>
            <person name="Liu G."/>
            <person name="Guo L."/>
            <person name="Wang C."/>
            <person name="Yin W.B."/>
            <person name="Stadler M."/>
            <person name="Zhang X."/>
            <person name="Liu X."/>
        </authorList>
    </citation>
    <scope>NUCLEOTIDE SEQUENCE [LARGE SCALE GENOMIC DNA]</scope>
    <source>
        <strain evidence="9">W106-1 / CGMCC3.15140</strain>
    </source>
</reference>
<dbReference type="SUPFAM" id="SSF55347">
    <property type="entry name" value="Glyceraldehyde-3-phosphate dehydrogenase-like, C-terminal domain"/>
    <property type="match status" value="1"/>
</dbReference>
<comment type="similarity">
    <text evidence="1">Belongs to the Gfo/Idh/MocA family.</text>
</comment>
<protein>
    <recommendedName>
        <fullName evidence="3">D-xylose 1-dehydrogenase (NADP(+), D-xylono-1,5-lactone-forming)</fullName>
        <ecNumber evidence="3">1.1.1.179</ecNumber>
    </recommendedName>
    <alternativeName>
        <fullName evidence="4">D-xylose-NADP dehydrogenase</fullName>
    </alternativeName>
</protein>
<dbReference type="Proteomes" id="UP000030651">
    <property type="component" value="Unassembled WGS sequence"/>
</dbReference>
<evidence type="ECO:0000259" key="7">
    <source>
        <dbReference type="Pfam" id="PF22725"/>
    </source>
</evidence>
<dbReference type="InterPro" id="IPR050984">
    <property type="entry name" value="Gfo/Idh/MocA_domain"/>
</dbReference>
<dbReference type="InterPro" id="IPR000683">
    <property type="entry name" value="Gfo/Idh/MocA-like_OxRdtase_N"/>
</dbReference>
<dbReference type="EC" id="1.1.1.179" evidence="3"/>
<dbReference type="HOGENOM" id="CLU_023194_7_2_1"/>
<keyword evidence="9" id="KW-1185">Reference proteome</keyword>
<dbReference type="GeneID" id="19277021"/>
<organism evidence="8 9">
    <name type="scientific">Pestalotiopsis fici (strain W106-1 / CGMCC3.15140)</name>
    <dbReference type="NCBI Taxonomy" id="1229662"/>
    <lineage>
        <taxon>Eukaryota</taxon>
        <taxon>Fungi</taxon>
        <taxon>Dikarya</taxon>
        <taxon>Ascomycota</taxon>
        <taxon>Pezizomycotina</taxon>
        <taxon>Sordariomycetes</taxon>
        <taxon>Xylariomycetidae</taxon>
        <taxon>Amphisphaeriales</taxon>
        <taxon>Sporocadaceae</taxon>
        <taxon>Pestalotiopsis</taxon>
    </lineage>
</organism>
<dbReference type="Gene3D" id="3.30.360.10">
    <property type="entry name" value="Dihydrodipicolinate Reductase, domain 2"/>
    <property type="match status" value="1"/>
</dbReference>
<dbReference type="OrthoDB" id="2129491at2759"/>
<accession>W3WUT4</accession>
<dbReference type="PANTHER" id="PTHR22604:SF105">
    <property type="entry name" value="TRANS-1,2-DIHYDROBENZENE-1,2-DIOL DEHYDROGENASE"/>
    <property type="match status" value="1"/>
</dbReference>
<dbReference type="AlphaFoldDB" id="W3WUT4"/>
<dbReference type="SUPFAM" id="SSF51735">
    <property type="entry name" value="NAD(P)-binding Rossmann-fold domains"/>
    <property type="match status" value="1"/>
</dbReference>
<dbReference type="PANTHER" id="PTHR22604">
    <property type="entry name" value="OXIDOREDUCTASES"/>
    <property type="match status" value="1"/>
</dbReference>
<gene>
    <name evidence="8" type="ORF">PFICI_12008</name>
</gene>
<dbReference type="InterPro" id="IPR055170">
    <property type="entry name" value="GFO_IDH_MocA-like_dom"/>
</dbReference>
<dbReference type="KEGG" id="pfy:PFICI_12008"/>
<evidence type="ECO:0000256" key="3">
    <source>
        <dbReference type="ARBA" id="ARBA00038984"/>
    </source>
</evidence>
<evidence type="ECO:0000259" key="6">
    <source>
        <dbReference type="Pfam" id="PF01408"/>
    </source>
</evidence>
<dbReference type="Gene3D" id="3.40.50.720">
    <property type="entry name" value="NAD(P)-binding Rossmann-like Domain"/>
    <property type="match status" value="1"/>
</dbReference>
<dbReference type="GO" id="GO:0000166">
    <property type="term" value="F:nucleotide binding"/>
    <property type="evidence" value="ECO:0007669"/>
    <property type="project" value="InterPro"/>
</dbReference>
<dbReference type="GO" id="GO:0047837">
    <property type="term" value="F:D-xylose 1-dehydrogenase (NADP+) activity"/>
    <property type="evidence" value="ECO:0007669"/>
    <property type="project" value="UniProtKB-EC"/>
</dbReference>
<dbReference type="Pfam" id="PF01408">
    <property type="entry name" value="GFO_IDH_MocA"/>
    <property type="match status" value="1"/>
</dbReference>
<evidence type="ECO:0000256" key="1">
    <source>
        <dbReference type="ARBA" id="ARBA00010928"/>
    </source>
</evidence>
<dbReference type="Pfam" id="PF22725">
    <property type="entry name" value="GFO_IDH_MocA_C3"/>
    <property type="match status" value="1"/>
</dbReference>
<dbReference type="STRING" id="1229662.W3WUT4"/>
<dbReference type="OMA" id="NTVYPGE"/>
<dbReference type="InParanoid" id="W3WUT4"/>
<evidence type="ECO:0000313" key="8">
    <source>
        <dbReference type="EMBL" id="ETS76621.1"/>
    </source>
</evidence>
<comment type="catalytic activity">
    <reaction evidence="5">
        <text>D-xylose + NADP(+) = D-xylono-1,5-lactone + NADPH + H(+)</text>
        <dbReference type="Rhea" id="RHEA:22000"/>
        <dbReference type="ChEBI" id="CHEBI:15378"/>
        <dbReference type="ChEBI" id="CHEBI:15867"/>
        <dbReference type="ChEBI" id="CHEBI:53455"/>
        <dbReference type="ChEBI" id="CHEBI:57783"/>
        <dbReference type="ChEBI" id="CHEBI:58349"/>
        <dbReference type="EC" id="1.1.1.179"/>
    </reaction>
</comment>
<evidence type="ECO:0000256" key="4">
    <source>
        <dbReference type="ARBA" id="ARBA00042988"/>
    </source>
</evidence>
<evidence type="ECO:0000313" key="9">
    <source>
        <dbReference type="Proteomes" id="UP000030651"/>
    </source>
</evidence>
<keyword evidence="2" id="KW-0560">Oxidoreductase</keyword>
<feature type="domain" description="GFO/IDH/MocA-like oxidoreductase" evidence="7">
    <location>
        <begin position="153"/>
        <end position="278"/>
    </location>
</feature>
<evidence type="ECO:0000256" key="5">
    <source>
        <dbReference type="ARBA" id="ARBA00049233"/>
    </source>
</evidence>